<dbReference type="InterPro" id="IPR046290">
    <property type="entry name" value="DUF6327"/>
</dbReference>
<name>A0A432CR06_9FLAO</name>
<reference evidence="1 2" key="1">
    <citation type="submission" date="2018-12" db="EMBL/GenBank/DDBJ databases">
        <title>Flavobacterium sp. nov., isolated from glacier ice.</title>
        <authorList>
            <person name="Liu Q."/>
            <person name="Xin Y.-H."/>
        </authorList>
    </citation>
    <scope>NUCLEOTIDE SEQUENCE [LARGE SCALE GENOMIC DNA]</scope>
    <source>
        <strain evidence="1 2">RB1N8</strain>
    </source>
</reference>
<dbReference type="RefSeq" id="WP_126457755.1">
    <property type="nucleotide sequence ID" value="NZ_RYDJ01000001.1"/>
</dbReference>
<comment type="caution">
    <text evidence="1">The sequence shown here is derived from an EMBL/GenBank/DDBJ whole genome shotgun (WGS) entry which is preliminary data.</text>
</comment>
<dbReference type="Pfam" id="PF19852">
    <property type="entry name" value="DUF6327"/>
    <property type="match status" value="1"/>
</dbReference>
<sequence length="83" mass="9377">METKKYSSYAQIERELEILRIEKEISYQKLAYGFQKTKESLTPSNIVSGVIGSSLNAFSGSYGSLLTIALPFVIKWIKKIKRG</sequence>
<organism evidence="1 2">
    <name type="scientific">Flavobacterium bomense</name>
    <dbReference type="NCBI Taxonomy" id="2497483"/>
    <lineage>
        <taxon>Bacteria</taxon>
        <taxon>Pseudomonadati</taxon>
        <taxon>Bacteroidota</taxon>
        <taxon>Flavobacteriia</taxon>
        <taxon>Flavobacteriales</taxon>
        <taxon>Flavobacteriaceae</taxon>
        <taxon>Flavobacterium</taxon>
    </lineage>
</organism>
<protein>
    <submittedName>
        <fullName evidence="1">Uncharacterized protein</fullName>
    </submittedName>
</protein>
<accession>A0A432CR06</accession>
<evidence type="ECO:0000313" key="1">
    <source>
        <dbReference type="EMBL" id="RTZ08040.1"/>
    </source>
</evidence>
<dbReference type="EMBL" id="RYDJ01000001">
    <property type="protein sequence ID" value="RTZ08040.1"/>
    <property type="molecule type" value="Genomic_DNA"/>
</dbReference>
<proteinExistence type="predicted"/>
<keyword evidence="2" id="KW-1185">Reference proteome</keyword>
<gene>
    <name evidence="1" type="ORF">EKL98_01595</name>
</gene>
<evidence type="ECO:0000313" key="2">
    <source>
        <dbReference type="Proteomes" id="UP000280825"/>
    </source>
</evidence>
<dbReference type="AlphaFoldDB" id="A0A432CR06"/>
<dbReference type="Proteomes" id="UP000280825">
    <property type="component" value="Unassembled WGS sequence"/>
</dbReference>